<evidence type="ECO:0000313" key="3">
    <source>
        <dbReference type="Proteomes" id="UP001230504"/>
    </source>
</evidence>
<evidence type="ECO:0000313" key="2">
    <source>
        <dbReference type="EMBL" id="KAK1585358.1"/>
    </source>
</evidence>
<feature type="signal peptide" evidence="1">
    <location>
        <begin position="1"/>
        <end position="25"/>
    </location>
</feature>
<keyword evidence="3" id="KW-1185">Reference proteome</keyword>
<protein>
    <recommendedName>
        <fullName evidence="4">Secreted protein</fullName>
    </recommendedName>
</protein>
<dbReference type="RefSeq" id="XP_060412384.1">
    <property type="nucleotide sequence ID" value="XM_060558216.1"/>
</dbReference>
<feature type="chain" id="PRO_5042029014" description="Secreted protein" evidence="1">
    <location>
        <begin position="26"/>
        <end position="105"/>
    </location>
</feature>
<evidence type="ECO:0008006" key="4">
    <source>
        <dbReference type="Google" id="ProtNLM"/>
    </source>
</evidence>
<evidence type="ECO:0000256" key="1">
    <source>
        <dbReference type="SAM" id="SignalP"/>
    </source>
</evidence>
<dbReference type="Proteomes" id="UP001230504">
    <property type="component" value="Unassembled WGS sequence"/>
</dbReference>
<dbReference type="EMBL" id="JAHLJV010000045">
    <property type="protein sequence ID" value="KAK1585358.1"/>
    <property type="molecule type" value="Genomic_DNA"/>
</dbReference>
<dbReference type="GeneID" id="85442456"/>
<name>A0AAD8PW84_9PEZI</name>
<dbReference type="AlphaFoldDB" id="A0AAD8PW84"/>
<sequence>MTTTFAPMSLAAILLPIHGPGLTDAHPGRFTGECSAVCVCVCVCVCVGERERKHGCVGAQLEAWSLGLGAIPLATKQAYRGEGTVTHFRKKDDAATGRIHDRDAR</sequence>
<proteinExistence type="predicted"/>
<keyword evidence="1" id="KW-0732">Signal</keyword>
<gene>
    <name evidence="2" type="ORF">LY79DRAFT_558919</name>
</gene>
<accession>A0AAD8PW84</accession>
<organism evidence="2 3">
    <name type="scientific">Colletotrichum navitas</name>
    <dbReference type="NCBI Taxonomy" id="681940"/>
    <lineage>
        <taxon>Eukaryota</taxon>
        <taxon>Fungi</taxon>
        <taxon>Dikarya</taxon>
        <taxon>Ascomycota</taxon>
        <taxon>Pezizomycotina</taxon>
        <taxon>Sordariomycetes</taxon>
        <taxon>Hypocreomycetidae</taxon>
        <taxon>Glomerellales</taxon>
        <taxon>Glomerellaceae</taxon>
        <taxon>Colletotrichum</taxon>
        <taxon>Colletotrichum graminicola species complex</taxon>
    </lineage>
</organism>
<comment type="caution">
    <text evidence="2">The sequence shown here is derived from an EMBL/GenBank/DDBJ whole genome shotgun (WGS) entry which is preliminary data.</text>
</comment>
<reference evidence="2" key="1">
    <citation type="submission" date="2021-06" db="EMBL/GenBank/DDBJ databases">
        <title>Comparative genomics, transcriptomics and evolutionary studies reveal genomic signatures of adaptation to plant cell wall in hemibiotrophic fungi.</title>
        <authorList>
            <consortium name="DOE Joint Genome Institute"/>
            <person name="Baroncelli R."/>
            <person name="Diaz J.F."/>
            <person name="Benocci T."/>
            <person name="Peng M."/>
            <person name="Battaglia E."/>
            <person name="Haridas S."/>
            <person name="Andreopoulos W."/>
            <person name="Labutti K."/>
            <person name="Pangilinan J."/>
            <person name="Floch G.L."/>
            <person name="Makela M.R."/>
            <person name="Henrissat B."/>
            <person name="Grigoriev I.V."/>
            <person name="Crouch J.A."/>
            <person name="De Vries R.P."/>
            <person name="Sukno S.A."/>
            <person name="Thon M.R."/>
        </authorList>
    </citation>
    <scope>NUCLEOTIDE SEQUENCE</scope>
    <source>
        <strain evidence="2">CBS 125086</strain>
    </source>
</reference>